<name>A0A1E7FV19_9STRA</name>
<keyword evidence="3" id="KW-1185">Reference proteome</keyword>
<reference evidence="2 3" key="1">
    <citation type="submission" date="2016-09" db="EMBL/GenBank/DDBJ databases">
        <title>Extensive genetic diversity and differential bi-allelic expression allows diatom success in the polar Southern Ocean.</title>
        <authorList>
            <consortium name="DOE Joint Genome Institute"/>
            <person name="Mock T."/>
            <person name="Otillar R.P."/>
            <person name="Strauss J."/>
            <person name="Dupont C."/>
            <person name="Frickenhaus S."/>
            <person name="Maumus F."/>
            <person name="Mcmullan M."/>
            <person name="Sanges R."/>
            <person name="Schmutz J."/>
            <person name="Toseland A."/>
            <person name="Valas R."/>
            <person name="Veluchamy A."/>
            <person name="Ward B.J."/>
            <person name="Allen A."/>
            <person name="Barry K."/>
            <person name="Falciatore A."/>
            <person name="Ferrante M."/>
            <person name="Fortunato A.E."/>
            <person name="Gloeckner G."/>
            <person name="Gruber A."/>
            <person name="Hipkin R."/>
            <person name="Janech M."/>
            <person name="Kroth P."/>
            <person name="Leese F."/>
            <person name="Lindquist E."/>
            <person name="Lyon B.R."/>
            <person name="Martin J."/>
            <person name="Mayer C."/>
            <person name="Parker M."/>
            <person name="Quesneville H."/>
            <person name="Raymond J."/>
            <person name="Uhlig C."/>
            <person name="Valentin K.U."/>
            <person name="Worden A.Z."/>
            <person name="Armbrust E.V."/>
            <person name="Bowler C."/>
            <person name="Green B."/>
            <person name="Moulton V."/>
            <person name="Van Oosterhout C."/>
            <person name="Grigoriev I."/>
        </authorList>
    </citation>
    <scope>NUCLEOTIDE SEQUENCE [LARGE SCALE GENOMIC DNA]</scope>
    <source>
        <strain evidence="2 3">CCMP1102</strain>
    </source>
</reference>
<sequence>MYYKGTSCFYQRITGEEDSAGTIMEHNSIRWFEHNNNNSTLSSSEEVSPTKLQIRKILKAFLHDHQSNDSRILSPLGNLLMFGHITRIMFNRRPFLEEIYQAHLTSIAVPSSSTEYDTKNAGRIKTTTDVSDDTTKNNDVDPFIVGLHMRRGDSCNEDSPQLYQKEPSPLDSPAQFGNNRMCYQTDVYLEAIRRVRQLVPNTRPLHVYVATDDAGDVMEEILHHKTFNKGVEVEVDQWNYLNYSRSHFQYEAESIEADENENKHILGETAVADLWLLSHGHAFIGHLGSRFGKAAWLLATSRHNTFVPFFTVDGHSK</sequence>
<evidence type="ECO:0000313" key="2">
    <source>
        <dbReference type="EMBL" id="OEU21984.1"/>
    </source>
</evidence>
<dbReference type="Gene3D" id="3.40.50.11350">
    <property type="match status" value="1"/>
</dbReference>
<dbReference type="Proteomes" id="UP000095751">
    <property type="component" value="Unassembled WGS sequence"/>
</dbReference>
<dbReference type="EMBL" id="KV784353">
    <property type="protein sequence ID" value="OEU21984.1"/>
    <property type="molecule type" value="Genomic_DNA"/>
</dbReference>
<feature type="region of interest" description="Disordered" evidence="1">
    <location>
        <begin position="154"/>
        <end position="176"/>
    </location>
</feature>
<evidence type="ECO:0000256" key="1">
    <source>
        <dbReference type="SAM" id="MobiDB-lite"/>
    </source>
</evidence>
<evidence type="ECO:0008006" key="4">
    <source>
        <dbReference type="Google" id="ProtNLM"/>
    </source>
</evidence>
<dbReference type="KEGG" id="fcy:FRACYDRAFT_267106"/>
<protein>
    <recommendedName>
        <fullName evidence="4">GT23 domain-containing protein</fullName>
    </recommendedName>
</protein>
<evidence type="ECO:0000313" key="3">
    <source>
        <dbReference type="Proteomes" id="UP000095751"/>
    </source>
</evidence>
<organism evidence="2 3">
    <name type="scientific">Fragilariopsis cylindrus CCMP1102</name>
    <dbReference type="NCBI Taxonomy" id="635003"/>
    <lineage>
        <taxon>Eukaryota</taxon>
        <taxon>Sar</taxon>
        <taxon>Stramenopiles</taxon>
        <taxon>Ochrophyta</taxon>
        <taxon>Bacillariophyta</taxon>
        <taxon>Bacillariophyceae</taxon>
        <taxon>Bacillariophycidae</taxon>
        <taxon>Bacillariales</taxon>
        <taxon>Bacillariaceae</taxon>
        <taxon>Fragilariopsis</taxon>
    </lineage>
</organism>
<dbReference type="OrthoDB" id="67499at2759"/>
<dbReference type="AlphaFoldDB" id="A0A1E7FV19"/>
<proteinExistence type="predicted"/>
<gene>
    <name evidence="2" type="ORF">FRACYDRAFT_267106</name>
</gene>
<dbReference type="InParanoid" id="A0A1E7FV19"/>
<accession>A0A1E7FV19</accession>